<sequence length="365" mass="39931">MKLARVLDLVGQERALLLHERLRDSLAGQEARLGGHDVHGQTVAELLDAGHLLGRSRLRRELQGNECAGPTETRSRYVVQVAADGALLELELHGAIGHDVLAHDTDQLGHLLGHSSAVHLHSGQLVRGQLGHHLRGWSFGQRTGHAAHERLELVVHGHKVRLAVDFHHGRTQTAVGHFGGHETLGRLTSSLLAGRRDALLAQPLESGREVALGSCQRIADVLERRLRLSAQLLHGLNVRLVGAETARQTQRGSARATGKRREDHGGRVESDFSISDRYWNTLVLPSLVDLSAEAPVTKTAAGLELGNVIKGMRRQNAYVEQSACDAAVLKRLGFVWDHFWTNWNDCIVPTLETFKEVNGHGSIPA</sequence>
<keyword evidence="3" id="KW-1185">Reference proteome</keyword>
<dbReference type="EMBL" id="JASMQC010000003">
    <property type="protein sequence ID" value="KAK1946354.1"/>
    <property type="molecule type" value="Genomic_DNA"/>
</dbReference>
<evidence type="ECO:0000313" key="2">
    <source>
        <dbReference type="EMBL" id="KAK1946354.1"/>
    </source>
</evidence>
<comment type="caution">
    <text evidence="2">The sequence shown here is derived from an EMBL/GenBank/DDBJ whole genome shotgun (WGS) entry which is preliminary data.</text>
</comment>
<feature type="region of interest" description="Disordered" evidence="1">
    <location>
        <begin position="247"/>
        <end position="268"/>
    </location>
</feature>
<gene>
    <name evidence="2" type="ORF">P3T76_001907</name>
</gene>
<name>A0AAD9GXE0_9STRA</name>
<dbReference type="Proteomes" id="UP001259832">
    <property type="component" value="Unassembled WGS sequence"/>
</dbReference>
<proteinExistence type="predicted"/>
<dbReference type="AlphaFoldDB" id="A0AAD9GXE0"/>
<protein>
    <submittedName>
        <fullName evidence="2">Uncharacterized protein</fullName>
    </submittedName>
</protein>
<accession>A0AAD9GXE0</accession>
<feature type="compositionally biased region" description="Basic and acidic residues" evidence="1">
    <location>
        <begin position="259"/>
        <end position="268"/>
    </location>
</feature>
<reference evidence="2" key="1">
    <citation type="submission" date="2023-08" db="EMBL/GenBank/DDBJ databases">
        <title>Reference Genome Resource for the Citrus Pathogen Phytophthora citrophthora.</title>
        <authorList>
            <person name="Moller H."/>
            <person name="Coetzee B."/>
            <person name="Rose L.J."/>
            <person name="Van Niekerk J.M."/>
        </authorList>
    </citation>
    <scope>NUCLEOTIDE SEQUENCE</scope>
    <source>
        <strain evidence="2">STE-U-9442</strain>
    </source>
</reference>
<evidence type="ECO:0000313" key="3">
    <source>
        <dbReference type="Proteomes" id="UP001259832"/>
    </source>
</evidence>
<organism evidence="2 3">
    <name type="scientific">Phytophthora citrophthora</name>
    <dbReference type="NCBI Taxonomy" id="4793"/>
    <lineage>
        <taxon>Eukaryota</taxon>
        <taxon>Sar</taxon>
        <taxon>Stramenopiles</taxon>
        <taxon>Oomycota</taxon>
        <taxon>Peronosporomycetes</taxon>
        <taxon>Peronosporales</taxon>
        <taxon>Peronosporaceae</taxon>
        <taxon>Phytophthora</taxon>
    </lineage>
</organism>
<evidence type="ECO:0000256" key="1">
    <source>
        <dbReference type="SAM" id="MobiDB-lite"/>
    </source>
</evidence>